<organism evidence="4 5">
    <name type="scientific">Megasphaera lornae</name>
    <dbReference type="NCBI Taxonomy" id="1000568"/>
    <lineage>
        <taxon>Bacteria</taxon>
        <taxon>Bacillati</taxon>
        <taxon>Bacillota</taxon>
        <taxon>Negativicutes</taxon>
        <taxon>Veillonellales</taxon>
        <taxon>Veillonellaceae</taxon>
        <taxon>Megasphaera</taxon>
    </lineage>
</organism>
<dbReference type="Proteomes" id="UP000004018">
    <property type="component" value="Unassembled WGS sequence"/>
</dbReference>
<evidence type="ECO:0000259" key="3">
    <source>
        <dbReference type="SMART" id="SM00079"/>
    </source>
</evidence>
<dbReference type="SMART" id="SM00062">
    <property type="entry name" value="PBPb"/>
    <property type="match status" value="1"/>
</dbReference>
<feature type="domain" description="Solute-binding protein family 3/N-terminal" evidence="2">
    <location>
        <begin position="73"/>
        <end position="294"/>
    </location>
</feature>
<dbReference type="SMART" id="SM00079">
    <property type="entry name" value="PBPe"/>
    <property type="match status" value="1"/>
</dbReference>
<dbReference type="InterPro" id="IPR001320">
    <property type="entry name" value="Iontro_rcpt_C"/>
</dbReference>
<name>A0ABN0D1N8_9FIRM</name>
<comment type="caution">
    <text evidence="4">The sequence shown here is derived from an EMBL/GenBank/DDBJ whole genome shotgun (WGS) entry which is preliminary data.</text>
</comment>
<dbReference type="CDD" id="cd13624">
    <property type="entry name" value="PBP2_Arg_Lys_His"/>
    <property type="match status" value="1"/>
</dbReference>
<dbReference type="InterPro" id="IPR001638">
    <property type="entry name" value="Solute-binding_3/MltF_N"/>
</dbReference>
<dbReference type="SUPFAM" id="SSF53850">
    <property type="entry name" value="Periplasmic binding protein-like II"/>
    <property type="match status" value="1"/>
</dbReference>
<reference evidence="4 5" key="1">
    <citation type="submission" date="2011-04" db="EMBL/GenBank/DDBJ databases">
        <authorList>
            <person name="Harkins D.M."/>
            <person name="Madupu R."/>
            <person name="Durkin A.S."/>
            <person name="Torralba M."/>
            <person name="Methe B."/>
            <person name="Sutton G.G."/>
            <person name="Nelson K.E."/>
        </authorList>
    </citation>
    <scope>NUCLEOTIDE SEQUENCE [LARGE SCALE GENOMIC DNA]</scope>
    <source>
        <strain evidence="4 5">UPII 199-6</strain>
    </source>
</reference>
<dbReference type="PANTHER" id="PTHR35936">
    <property type="entry name" value="MEMBRANE-BOUND LYTIC MUREIN TRANSGLYCOSYLASE F"/>
    <property type="match status" value="1"/>
</dbReference>
<feature type="domain" description="Ionotropic glutamate receptor C-terminal" evidence="3">
    <location>
        <begin position="73"/>
        <end position="293"/>
    </location>
</feature>
<accession>A0ABN0D1N8</accession>
<evidence type="ECO:0000259" key="2">
    <source>
        <dbReference type="SMART" id="SM00062"/>
    </source>
</evidence>
<evidence type="ECO:0000256" key="1">
    <source>
        <dbReference type="ARBA" id="ARBA00022729"/>
    </source>
</evidence>
<dbReference type="Gene3D" id="3.40.190.10">
    <property type="entry name" value="Periplasmic binding protein-like II"/>
    <property type="match status" value="2"/>
</dbReference>
<sequence length="311" mass="34010">MFLFFFLIILFFLLDIFFIRLYNISKLVFINSSGGDCMNLKKATYLLVITLLSVGVLSGCGHTPQAQKDTTKPLQVCTNATFVPFEFKDDANATEYKGFEMDLLQAVSKEMGQPIALNNVPFAGIIPALQQGTMDLGASGITLSPERAEKVAFSAPFYESKLVLMVPASGSIHSIQDLKNKTVAVQMGTTAADYCDSKKLATKQFDHNSEVIMELQVGGSPAGILDKPVADYYLTKEGKGKFKIIDLPDAKGEYLAFAMNKNNPQLQKDIDAALLKLKKNGTFQKIYQKWFGTNCPNLPDSAAAALAQTAK</sequence>
<keyword evidence="5" id="KW-1185">Reference proteome</keyword>
<dbReference type="PANTHER" id="PTHR35936:SF38">
    <property type="entry name" value="GLUTAMINE-BINDING PERIPLASMIC PROTEIN"/>
    <property type="match status" value="1"/>
</dbReference>
<gene>
    <name evidence="4" type="ORF">HMPREF1039_0896</name>
</gene>
<proteinExistence type="predicted"/>
<dbReference type="EMBL" id="AFIJ01000038">
    <property type="protein sequence ID" value="EGL39422.1"/>
    <property type="molecule type" value="Genomic_DNA"/>
</dbReference>
<dbReference type="Pfam" id="PF00497">
    <property type="entry name" value="SBP_bac_3"/>
    <property type="match status" value="1"/>
</dbReference>
<protein>
    <submittedName>
        <fullName evidence="4">Glutamine ABC transporter periplasmic protein</fullName>
    </submittedName>
</protein>
<evidence type="ECO:0000313" key="4">
    <source>
        <dbReference type="EMBL" id="EGL39422.1"/>
    </source>
</evidence>
<keyword evidence="1" id="KW-0732">Signal</keyword>
<evidence type="ECO:0000313" key="5">
    <source>
        <dbReference type="Proteomes" id="UP000004018"/>
    </source>
</evidence>